<dbReference type="InterPro" id="IPR018303">
    <property type="entry name" value="ATPase_P-typ_P_site"/>
</dbReference>
<dbReference type="InterPro" id="IPR023299">
    <property type="entry name" value="ATPase_P-typ_cyto_dom_N"/>
</dbReference>
<dbReference type="Pfam" id="PF08282">
    <property type="entry name" value="Hydrolase_3"/>
    <property type="match status" value="1"/>
</dbReference>
<evidence type="ECO:0000259" key="16">
    <source>
        <dbReference type="SMART" id="SM00831"/>
    </source>
</evidence>
<dbReference type="InterPro" id="IPR059000">
    <property type="entry name" value="ATPase_P-type_domA"/>
</dbReference>
<keyword evidence="9" id="KW-0460">Magnesium</keyword>
<dbReference type="InterPro" id="IPR001757">
    <property type="entry name" value="P_typ_ATPase"/>
</dbReference>
<keyword evidence="4 14" id="KW-0812">Transmembrane</keyword>
<evidence type="ECO:0000256" key="2">
    <source>
        <dbReference type="ARBA" id="ARBA00022448"/>
    </source>
</evidence>
<keyword evidence="7 14" id="KW-0106">Calcium</keyword>
<feature type="region of interest" description="Disordered" evidence="15">
    <location>
        <begin position="932"/>
        <end position="964"/>
    </location>
</feature>
<comment type="function">
    <text evidence="14">Catalyzes the hydrolysis of ATP coupled with the transport of calcium.</text>
</comment>
<keyword evidence="3 14" id="KW-0109">Calcium transport</keyword>
<feature type="transmembrane region" description="Helical" evidence="14">
    <location>
        <begin position="283"/>
        <end position="309"/>
    </location>
</feature>
<keyword evidence="5" id="KW-0479">Metal-binding</keyword>
<dbReference type="PRINTS" id="PR00119">
    <property type="entry name" value="CATATPASE"/>
</dbReference>
<accession>A0A6B2KX22</accession>
<dbReference type="NCBIfam" id="TIGR01517">
    <property type="entry name" value="ATPase-IIB_Ca"/>
    <property type="match status" value="1"/>
</dbReference>
<protein>
    <recommendedName>
        <fullName evidence="14">Calcium-transporting ATPase</fullName>
        <ecNumber evidence="14">7.2.2.10</ecNumber>
    </recommendedName>
</protein>
<dbReference type="NCBIfam" id="TIGR01494">
    <property type="entry name" value="ATPase_P-type"/>
    <property type="match status" value="2"/>
</dbReference>
<dbReference type="SUPFAM" id="SSF81653">
    <property type="entry name" value="Calcium ATPase, transduction domain A"/>
    <property type="match status" value="1"/>
</dbReference>
<evidence type="ECO:0000256" key="8">
    <source>
        <dbReference type="ARBA" id="ARBA00022840"/>
    </source>
</evidence>
<dbReference type="SMART" id="SM00831">
    <property type="entry name" value="Cation_ATPase_N"/>
    <property type="match status" value="1"/>
</dbReference>
<name>A0A6B2KX22_9EUKA</name>
<keyword evidence="6 14" id="KW-0547">Nucleotide-binding</keyword>
<keyword evidence="13 14" id="KW-0472">Membrane</keyword>
<keyword evidence="8 14" id="KW-0067">ATP-binding</keyword>
<dbReference type="GO" id="GO:0005886">
    <property type="term" value="C:plasma membrane"/>
    <property type="evidence" value="ECO:0007669"/>
    <property type="project" value="TreeGrafter"/>
</dbReference>
<dbReference type="Gene3D" id="2.70.150.10">
    <property type="entry name" value="Calcium-transporting ATPase, cytoplasmic transduction domain A"/>
    <property type="match status" value="1"/>
</dbReference>
<dbReference type="GO" id="GO:0005388">
    <property type="term" value="F:P-type calcium transporter activity"/>
    <property type="evidence" value="ECO:0007669"/>
    <property type="project" value="UniProtKB-EC"/>
</dbReference>
<dbReference type="Pfam" id="PF00122">
    <property type="entry name" value="E1-E2_ATPase"/>
    <property type="match status" value="1"/>
</dbReference>
<feature type="domain" description="Cation-transporting P-type ATPase N-terminal" evidence="16">
    <location>
        <begin position="6"/>
        <end position="62"/>
    </location>
</feature>
<evidence type="ECO:0000256" key="13">
    <source>
        <dbReference type="ARBA" id="ARBA00023136"/>
    </source>
</evidence>
<dbReference type="GO" id="GO:0046872">
    <property type="term" value="F:metal ion binding"/>
    <property type="evidence" value="ECO:0007669"/>
    <property type="project" value="UniProtKB-KW"/>
</dbReference>
<dbReference type="InterPro" id="IPR008250">
    <property type="entry name" value="ATPase_P-typ_transduc_dom_A_sf"/>
</dbReference>
<dbReference type="SUPFAM" id="SSF81660">
    <property type="entry name" value="Metal cation-transporting ATPase, ATP-binding domain N"/>
    <property type="match status" value="1"/>
</dbReference>
<dbReference type="SFLD" id="SFLDS00003">
    <property type="entry name" value="Haloacid_Dehalogenase"/>
    <property type="match status" value="1"/>
</dbReference>
<feature type="transmembrane region" description="Helical" evidence="14">
    <location>
        <begin position="711"/>
        <end position="734"/>
    </location>
</feature>
<evidence type="ECO:0000256" key="12">
    <source>
        <dbReference type="ARBA" id="ARBA00023065"/>
    </source>
</evidence>
<evidence type="ECO:0000256" key="11">
    <source>
        <dbReference type="ARBA" id="ARBA00022989"/>
    </source>
</evidence>
<dbReference type="PROSITE" id="PS00154">
    <property type="entry name" value="ATPASE_E1_E2"/>
    <property type="match status" value="1"/>
</dbReference>
<dbReference type="PANTHER" id="PTHR24093">
    <property type="entry name" value="CATION TRANSPORTING ATPASE"/>
    <property type="match status" value="1"/>
</dbReference>
<dbReference type="Pfam" id="PF00689">
    <property type="entry name" value="Cation_ATPase_C"/>
    <property type="match status" value="1"/>
</dbReference>
<comment type="subcellular location">
    <subcellularLocation>
        <location evidence="1 14">Membrane</location>
        <topology evidence="1 14">Multi-pass membrane protein</topology>
    </subcellularLocation>
</comment>
<keyword evidence="11 14" id="KW-1133">Transmembrane helix</keyword>
<feature type="transmembrane region" description="Helical" evidence="14">
    <location>
        <begin position="740"/>
        <end position="759"/>
    </location>
</feature>
<dbReference type="InterPro" id="IPR006068">
    <property type="entry name" value="ATPase_P-typ_cation-transptr_C"/>
</dbReference>
<feature type="compositionally biased region" description="Basic and acidic residues" evidence="15">
    <location>
        <begin position="932"/>
        <end position="955"/>
    </location>
</feature>
<evidence type="ECO:0000256" key="10">
    <source>
        <dbReference type="ARBA" id="ARBA00022967"/>
    </source>
</evidence>
<evidence type="ECO:0000256" key="1">
    <source>
        <dbReference type="ARBA" id="ARBA00004141"/>
    </source>
</evidence>
<feature type="transmembrane region" description="Helical" evidence="14">
    <location>
        <begin position="46"/>
        <end position="66"/>
    </location>
</feature>
<sequence length="964" mass="106941">MPKYKFEGLSKEEVERAAVEWGKNTLPPPKVETFLEKLIDNFKDPLIQILCVALAITVTLGVVGYADWVEGLGIGIAVFLATFVSTYSEYKNESSFQELQEKASRIQSKVFRDGALITIPITDIVVGDHVLLESGDKVPADGPLLAGNLAVNQASLTGEPEPIKKSMAKKDYRPPVRHCDDEYLVFRGSLVEEGDGVMLVSHVGTETLFGRLIKELDEAEDRASPLEVKLKNLAEGISNLGYMGATFIFFSFLFKQFVMDQGYSYDNIWLHLNNWQLALHDTVTALILSIIIIVVAVPEGLPMMIAIVLSINMKRLLDEQVLVRKLLGIETAGSLDILFTDKTGTITVGRLEPHVFVSGDAQHYALHPQEKIPASLRSNLYFAIKHSSACHINAEGEIVGGNSSDKAFFTVLEKEYAMKEEHLERNEEILFSSSLKFSGTSVVVKDPKIIKALPKDLLSQKAAVSLIKGAPEKLLPLCDQYFTKDGVLEKLMDQDKLATEVDNLSHSGIRVVAIATSFEQLDTDSKQLPKNLNLIGLIGLRDEIRKESKEAIQLAKKAGIQVVMITGDRKETAISIAREVGLLPTTNIPEDEGSDVHLPRNSVLTSDEIHQMGDDELLAIIPEVSVIARALPTDKSRLVTICQKLNRVIGMTGDGVNDVAALSLADVGFAMGSGTEMAKEAADIVIMDDNFNSITKAILYGRTIFRSIRKFIIFQSTINVASTLIVFTGPFLGIDFPLTLIQLLWVNIVMDTLAALAFGGEPALTRYMHEKPVRRDEAIVSPYMWSSFILGGCFIAFLSISILSSEYCASFFQRNGLPDQDVFLTAFFGFFIFITTMNAFNVRTRKLNILDGIWLNPGFLLVLVVIFVVQMSFTYIGGSVLRTVPLTVKEWVVIFSVCFVIIPFDLLRKIVIAPWLPKKLLDRSGLDAQAEEEQKKADLKEQQNLRDSKEKEEKDKKKKKVKEH</sequence>
<dbReference type="InterPro" id="IPR044492">
    <property type="entry name" value="P_typ_ATPase_HD_dom"/>
</dbReference>
<evidence type="ECO:0000256" key="6">
    <source>
        <dbReference type="ARBA" id="ARBA00022741"/>
    </source>
</evidence>
<comment type="catalytic activity">
    <reaction evidence="14">
        <text>Ca(2+)(in) + ATP + H2O = Ca(2+)(out) + ADP + phosphate + H(+)</text>
        <dbReference type="Rhea" id="RHEA:18105"/>
        <dbReference type="ChEBI" id="CHEBI:15377"/>
        <dbReference type="ChEBI" id="CHEBI:15378"/>
        <dbReference type="ChEBI" id="CHEBI:29108"/>
        <dbReference type="ChEBI" id="CHEBI:30616"/>
        <dbReference type="ChEBI" id="CHEBI:43474"/>
        <dbReference type="ChEBI" id="CHEBI:456216"/>
        <dbReference type="EC" id="7.2.2.10"/>
    </reaction>
</comment>
<evidence type="ECO:0000256" key="15">
    <source>
        <dbReference type="SAM" id="MobiDB-lite"/>
    </source>
</evidence>
<keyword evidence="10" id="KW-1278">Translocase</keyword>
<dbReference type="InterPro" id="IPR036412">
    <property type="entry name" value="HAD-like_sf"/>
</dbReference>
<evidence type="ECO:0000256" key="14">
    <source>
        <dbReference type="RuleBase" id="RU361146"/>
    </source>
</evidence>
<feature type="transmembrane region" description="Helical" evidence="14">
    <location>
        <begin position="822"/>
        <end position="841"/>
    </location>
</feature>
<evidence type="ECO:0000256" key="4">
    <source>
        <dbReference type="ARBA" id="ARBA00022692"/>
    </source>
</evidence>
<evidence type="ECO:0000256" key="9">
    <source>
        <dbReference type="ARBA" id="ARBA00022842"/>
    </source>
</evidence>
<dbReference type="Gene3D" id="1.20.1110.10">
    <property type="entry name" value="Calcium-transporting ATPase, transmembrane domain"/>
    <property type="match status" value="1"/>
</dbReference>
<evidence type="ECO:0000256" key="7">
    <source>
        <dbReference type="ARBA" id="ARBA00022837"/>
    </source>
</evidence>
<dbReference type="EC" id="7.2.2.10" evidence="14"/>
<feature type="transmembrane region" description="Helical" evidence="14">
    <location>
        <begin position="72"/>
        <end position="90"/>
    </location>
</feature>
<dbReference type="InterPro" id="IPR006408">
    <property type="entry name" value="P-type_ATPase_IIB"/>
</dbReference>
<dbReference type="GO" id="GO:0016887">
    <property type="term" value="F:ATP hydrolysis activity"/>
    <property type="evidence" value="ECO:0007669"/>
    <property type="project" value="InterPro"/>
</dbReference>
<dbReference type="SUPFAM" id="SSF56784">
    <property type="entry name" value="HAD-like"/>
    <property type="match status" value="1"/>
</dbReference>
<comment type="similarity">
    <text evidence="14">Belongs to the cation transport ATPase (P-type) (TC 3.A.3) family.</text>
</comment>
<dbReference type="GO" id="GO:0005524">
    <property type="term" value="F:ATP binding"/>
    <property type="evidence" value="ECO:0007669"/>
    <property type="project" value="UniProtKB-KW"/>
</dbReference>
<dbReference type="InterPro" id="IPR023298">
    <property type="entry name" value="ATPase_P-typ_TM_dom_sf"/>
</dbReference>
<reference evidence="17" key="1">
    <citation type="journal article" date="2020" name="J. Eukaryot. Microbiol.">
        <title>De novo Sequencing, Assembly and Annotation of the Transcriptome for the Free-Living Testate Amoeba Arcella intermedia.</title>
        <authorList>
            <person name="Ribeiro G.M."/>
            <person name="Porfirio-Sousa A.L."/>
            <person name="Maurer-Alcala X.X."/>
            <person name="Katz L.A."/>
            <person name="Lahr D.J.G."/>
        </authorList>
    </citation>
    <scope>NUCLEOTIDE SEQUENCE</scope>
</reference>
<dbReference type="SFLD" id="SFLDF00027">
    <property type="entry name" value="p-type_atpase"/>
    <property type="match status" value="1"/>
</dbReference>
<feature type="transmembrane region" description="Helical" evidence="14">
    <location>
        <begin position="239"/>
        <end position="258"/>
    </location>
</feature>
<organism evidence="17">
    <name type="scientific">Arcella intermedia</name>
    <dbReference type="NCBI Taxonomy" id="1963864"/>
    <lineage>
        <taxon>Eukaryota</taxon>
        <taxon>Amoebozoa</taxon>
        <taxon>Tubulinea</taxon>
        <taxon>Elardia</taxon>
        <taxon>Arcellinida</taxon>
        <taxon>Sphaerothecina</taxon>
        <taxon>Arcellidae</taxon>
        <taxon>Arcella</taxon>
    </lineage>
</organism>
<dbReference type="Gene3D" id="3.40.1110.10">
    <property type="entry name" value="Calcium-transporting ATPase, cytoplasmic domain N"/>
    <property type="match status" value="1"/>
</dbReference>
<dbReference type="InterPro" id="IPR023214">
    <property type="entry name" value="HAD_sf"/>
</dbReference>
<dbReference type="Gene3D" id="3.40.50.1000">
    <property type="entry name" value="HAD superfamily/HAD-like"/>
    <property type="match status" value="1"/>
</dbReference>
<dbReference type="PANTHER" id="PTHR24093:SF477">
    <property type="entry name" value="CALCIUM-TRANSPORTING ATPASE"/>
    <property type="match status" value="1"/>
</dbReference>
<dbReference type="InterPro" id="IPR004014">
    <property type="entry name" value="ATPase_P-typ_cation-transptr_N"/>
</dbReference>
<evidence type="ECO:0000256" key="5">
    <source>
        <dbReference type="ARBA" id="ARBA00022723"/>
    </source>
</evidence>
<dbReference type="EMBL" id="GIBP01000361">
    <property type="protein sequence ID" value="NDV29330.1"/>
    <property type="molecule type" value="Transcribed_RNA"/>
</dbReference>
<dbReference type="SUPFAM" id="SSF81665">
    <property type="entry name" value="Calcium ATPase, transmembrane domain M"/>
    <property type="match status" value="1"/>
</dbReference>
<keyword evidence="12 14" id="KW-0406">Ion transport</keyword>
<evidence type="ECO:0000313" key="17">
    <source>
        <dbReference type="EMBL" id="NDV29330.1"/>
    </source>
</evidence>
<proteinExistence type="inferred from homology"/>
<evidence type="ECO:0000256" key="3">
    <source>
        <dbReference type="ARBA" id="ARBA00022568"/>
    </source>
</evidence>
<dbReference type="Pfam" id="PF00690">
    <property type="entry name" value="Cation_ATPase_N"/>
    <property type="match status" value="1"/>
</dbReference>
<feature type="transmembrane region" description="Helical" evidence="14">
    <location>
        <begin position="888"/>
        <end position="907"/>
    </location>
</feature>
<feature type="transmembrane region" description="Helical" evidence="14">
    <location>
        <begin position="853"/>
        <end position="876"/>
    </location>
</feature>
<keyword evidence="2 14" id="KW-0813">Transport</keyword>
<feature type="transmembrane region" description="Helical" evidence="14">
    <location>
        <begin position="780"/>
        <end position="802"/>
    </location>
</feature>
<dbReference type="AlphaFoldDB" id="A0A6B2KX22"/>
<dbReference type="Pfam" id="PF13246">
    <property type="entry name" value="Cation_ATPase"/>
    <property type="match status" value="1"/>
</dbReference>
<dbReference type="SFLD" id="SFLDG00002">
    <property type="entry name" value="C1.7:_P-type_atpase_like"/>
    <property type="match status" value="1"/>
</dbReference>